<comment type="similarity">
    <text evidence="4">Belongs to the helicase family. DinG subfamily.</text>
</comment>
<dbReference type="GO" id="GO:0003676">
    <property type="term" value="F:nucleic acid binding"/>
    <property type="evidence" value="ECO:0007669"/>
    <property type="project" value="InterPro"/>
</dbReference>
<accession>A0A5S3P967</accession>
<dbReference type="InterPro" id="IPR045028">
    <property type="entry name" value="DinG/Rad3-like"/>
</dbReference>
<keyword evidence="3" id="KW-0067">ATP-binding</keyword>
<dbReference type="EMBL" id="VCAO01000002">
    <property type="protein sequence ID" value="TMM48994.1"/>
    <property type="molecule type" value="Genomic_DNA"/>
</dbReference>
<dbReference type="GO" id="GO:0005524">
    <property type="term" value="F:ATP binding"/>
    <property type="evidence" value="ECO:0007669"/>
    <property type="project" value="UniProtKB-KW"/>
</dbReference>
<dbReference type="PANTHER" id="PTHR11472">
    <property type="entry name" value="DNA REPAIR DEAD HELICASE RAD3/XP-D SUBFAMILY MEMBER"/>
    <property type="match status" value="1"/>
</dbReference>
<organism evidence="7 8">
    <name type="scientific">Qipengyuania marisflavi</name>
    <dbReference type="NCBI Taxonomy" id="2486356"/>
    <lineage>
        <taxon>Bacteria</taxon>
        <taxon>Pseudomonadati</taxon>
        <taxon>Pseudomonadota</taxon>
        <taxon>Alphaproteobacteria</taxon>
        <taxon>Sphingomonadales</taxon>
        <taxon>Erythrobacteraceae</taxon>
        <taxon>Qipengyuania</taxon>
    </lineage>
</organism>
<evidence type="ECO:0000256" key="4">
    <source>
        <dbReference type="ARBA" id="ARBA00038058"/>
    </source>
</evidence>
<evidence type="ECO:0000313" key="7">
    <source>
        <dbReference type="EMBL" id="TMM48994.1"/>
    </source>
</evidence>
<dbReference type="Gene3D" id="3.40.50.300">
    <property type="entry name" value="P-loop containing nucleotide triphosphate hydrolases"/>
    <property type="match status" value="2"/>
</dbReference>
<gene>
    <name evidence="7" type="ORF">FEV51_06350</name>
</gene>
<evidence type="ECO:0000256" key="1">
    <source>
        <dbReference type="ARBA" id="ARBA00022741"/>
    </source>
</evidence>
<dbReference type="GO" id="GO:0003678">
    <property type="term" value="F:DNA helicase activity"/>
    <property type="evidence" value="ECO:0007669"/>
    <property type="project" value="TreeGrafter"/>
</dbReference>
<dbReference type="RefSeq" id="WP_138617059.1">
    <property type="nucleotide sequence ID" value="NZ_VCAO01000002.1"/>
</dbReference>
<reference evidence="7 8" key="1">
    <citation type="submission" date="2019-05" db="EMBL/GenBank/DDBJ databases">
        <title>Erythrobacter marisflavi sp. nov., isolated from isolated from water of an estuary environment.</title>
        <authorList>
            <person name="Yoon J.-H."/>
        </authorList>
    </citation>
    <scope>NUCLEOTIDE SEQUENCE [LARGE SCALE GENOMIC DNA]</scope>
    <source>
        <strain evidence="7 8">KEM-5</strain>
    </source>
</reference>
<keyword evidence="8" id="KW-1185">Reference proteome</keyword>
<dbReference type="AlphaFoldDB" id="A0A5S3P967"/>
<sequence>MSANPLSLPALHASHAGTWLRDAQGGTRGCSKGEAVMAAADTPLLMLNAPLVANRLGYPDLSGLDLLELYAFIHPARFCVPTPKGLAHALGLEEPSDDAGVPLLLQQAAGALIAMCGSADWAEREGAWSALQSLARLRWPWAGVLSAHIRQPERAEKWLFTRLPEWDETPERAQPAQVVIEEPEIEAQLQWLTGDGAERREGQRMFAKSAGSVFAPRDRQKRPHILLAQAGTGIGKTLGYLAPASLWSGLSGGTVWVSTFTKNLQRQLRRESARAWPTVRPDGSPPVVVRKGRENYLCLLNLEDALQGGFAGRPAILAQLVARWAAFSQDGDMIGGDLPGWLGTLFRKRGIAALTDQRGECVYAGCPHYRKCFIERSARAAAQADLVIANHALVMVNAARGRDPASRPTRIVFDEGHHVFDAADSTFSAALTGAEAIELRRWIVGPERTNRGRRRGLAARLADVASYDEAGGEAVAAAVEAAQELPSDGWLARLAEGMPAGPVEALLAQVRAATYARDESGRQEAGYGIETETAQLPGELVEAAGIAAQALAAIRAPLMKLSARLEAVLEDAPDWLDGQGRARIEGARHSLAWRIDLLAAWEALLGRLGGPADPEFVDWLAVDRNDAREFDIGVHRHWLDPMKPFAKTVLEPAHGVMLTSATLTDRDDSGTDWQGAMERAGTAHLELVPATVQADSPFDYPRRAEVLIVTDIARGDIPALSGAFARLIEASDGGVLGLFTAIRRMRAVHGRIADRLARTGLPLYAQHVDPIDTGTLTDIFRDDPRASLLGTDALRDGVDVPGRSLRCVVMESVPWPRPTILHRARRAAAAANLEKGGAQKYDDRIIRARLAQAFGRLIRTRDDAGHFIVLSSAFPSRLLSAFPEGTPVARLTLDEALERVAAGIGQEQDASAADVTGSSEPKARQAN</sequence>
<feature type="region of interest" description="Disordered" evidence="5">
    <location>
        <begin position="905"/>
        <end position="927"/>
    </location>
</feature>
<feature type="domain" description="Helicase ATP-binding" evidence="6">
    <location>
        <begin position="189"/>
        <end position="464"/>
    </location>
</feature>
<dbReference type="SUPFAM" id="SSF52540">
    <property type="entry name" value="P-loop containing nucleoside triphosphate hydrolases"/>
    <property type="match status" value="1"/>
</dbReference>
<evidence type="ECO:0000256" key="3">
    <source>
        <dbReference type="ARBA" id="ARBA00022840"/>
    </source>
</evidence>
<proteinExistence type="inferred from homology"/>
<dbReference type="InterPro" id="IPR014013">
    <property type="entry name" value="Helic_SF1/SF2_ATP-bd_DinG/Rad3"/>
</dbReference>
<dbReference type="GO" id="GO:0006139">
    <property type="term" value="P:nucleobase-containing compound metabolic process"/>
    <property type="evidence" value="ECO:0007669"/>
    <property type="project" value="InterPro"/>
</dbReference>
<keyword evidence="1" id="KW-0547">Nucleotide-binding</keyword>
<evidence type="ECO:0000256" key="2">
    <source>
        <dbReference type="ARBA" id="ARBA00022801"/>
    </source>
</evidence>
<dbReference type="PROSITE" id="PS51193">
    <property type="entry name" value="HELICASE_ATP_BIND_2"/>
    <property type="match status" value="1"/>
</dbReference>
<evidence type="ECO:0000259" key="6">
    <source>
        <dbReference type="PROSITE" id="PS51193"/>
    </source>
</evidence>
<name>A0A5S3P967_9SPHN</name>
<evidence type="ECO:0000256" key="5">
    <source>
        <dbReference type="SAM" id="MobiDB-lite"/>
    </source>
</evidence>
<protein>
    <submittedName>
        <fullName evidence="7">ATP-dependent DNA helicase</fullName>
    </submittedName>
</protein>
<dbReference type="GO" id="GO:0016818">
    <property type="term" value="F:hydrolase activity, acting on acid anhydrides, in phosphorus-containing anhydrides"/>
    <property type="evidence" value="ECO:0007669"/>
    <property type="project" value="InterPro"/>
</dbReference>
<dbReference type="Proteomes" id="UP000309668">
    <property type="component" value="Unassembled WGS sequence"/>
</dbReference>
<evidence type="ECO:0000313" key="8">
    <source>
        <dbReference type="Proteomes" id="UP000309668"/>
    </source>
</evidence>
<dbReference type="OrthoDB" id="9805194at2"/>
<dbReference type="Pfam" id="PF13307">
    <property type="entry name" value="Helicase_C_2"/>
    <property type="match status" value="1"/>
</dbReference>
<dbReference type="PANTHER" id="PTHR11472:SF34">
    <property type="entry name" value="REGULATOR OF TELOMERE ELONGATION HELICASE 1"/>
    <property type="match status" value="1"/>
</dbReference>
<keyword evidence="2" id="KW-0378">Hydrolase</keyword>
<keyword evidence="7" id="KW-0347">Helicase</keyword>
<comment type="caution">
    <text evidence="7">The sequence shown here is derived from an EMBL/GenBank/DDBJ whole genome shotgun (WGS) entry which is preliminary data.</text>
</comment>
<dbReference type="SMART" id="SM00491">
    <property type="entry name" value="HELICc2"/>
    <property type="match status" value="1"/>
</dbReference>
<dbReference type="InterPro" id="IPR006555">
    <property type="entry name" value="ATP-dep_Helicase_C"/>
</dbReference>
<dbReference type="InterPro" id="IPR027417">
    <property type="entry name" value="P-loop_NTPase"/>
</dbReference>